<keyword evidence="2" id="KW-1185">Reference proteome</keyword>
<organism evidence="1 2">
    <name type="scientific">Rufibacter latericius</name>
    <dbReference type="NCBI Taxonomy" id="2487040"/>
    <lineage>
        <taxon>Bacteria</taxon>
        <taxon>Pseudomonadati</taxon>
        <taxon>Bacteroidota</taxon>
        <taxon>Cytophagia</taxon>
        <taxon>Cytophagales</taxon>
        <taxon>Hymenobacteraceae</taxon>
        <taxon>Rufibacter</taxon>
    </lineage>
</organism>
<dbReference type="InterPro" id="IPR052022">
    <property type="entry name" value="26kDa_periplasmic_antigen"/>
</dbReference>
<protein>
    <submittedName>
        <fullName evidence="1">DUF541 domain-containing protein</fullName>
    </submittedName>
</protein>
<name>A0A3M9N0Q5_9BACT</name>
<dbReference type="Gene3D" id="3.30.110.170">
    <property type="entry name" value="Protein of unknown function (DUF541), domain 1"/>
    <property type="match status" value="1"/>
</dbReference>
<comment type="caution">
    <text evidence="1">The sequence shown here is derived from an EMBL/GenBank/DDBJ whole genome shotgun (WGS) entry which is preliminary data.</text>
</comment>
<dbReference type="AlphaFoldDB" id="A0A3M9N0Q5"/>
<dbReference type="PANTHER" id="PTHR34387:SF2">
    <property type="entry name" value="SLR1258 PROTEIN"/>
    <property type="match status" value="1"/>
</dbReference>
<accession>A0A3M9N0Q5</accession>
<evidence type="ECO:0000313" key="1">
    <source>
        <dbReference type="EMBL" id="RNI31374.1"/>
    </source>
</evidence>
<dbReference type="PANTHER" id="PTHR34387">
    <property type="entry name" value="SLR1258 PROTEIN"/>
    <property type="match status" value="1"/>
</dbReference>
<gene>
    <name evidence="1" type="ORF">EFB08_02275</name>
</gene>
<dbReference type="Pfam" id="PF04402">
    <property type="entry name" value="SIMPL"/>
    <property type="match status" value="1"/>
</dbReference>
<dbReference type="EMBL" id="RJJD01000001">
    <property type="protein sequence ID" value="RNI31374.1"/>
    <property type="molecule type" value="Genomic_DNA"/>
</dbReference>
<dbReference type="Proteomes" id="UP000272117">
    <property type="component" value="Unassembled WGS sequence"/>
</dbReference>
<dbReference type="InterPro" id="IPR007497">
    <property type="entry name" value="SIMPL/DUF541"/>
</dbReference>
<dbReference type="Gene3D" id="3.30.70.2970">
    <property type="entry name" value="Protein of unknown function (DUF541), domain 2"/>
    <property type="match status" value="1"/>
</dbReference>
<dbReference type="OrthoDB" id="702249at2"/>
<dbReference type="GO" id="GO:0006974">
    <property type="term" value="P:DNA damage response"/>
    <property type="evidence" value="ECO:0007669"/>
    <property type="project" value="TreeGrafter"/>
</dbReference>
<evidence type="ECO:0000313" key="2">
    <source>
        <dbReference type="Proteomes" id="UP000272117"/>
    </source>
</evidence>
<reference evidence="1 2" key="1">
    <citation type="submission" date="2018-11" db="EMBL/GenBank/DDBJ databases">
        <title>Rufibacter latericius sp. nov., isolated from water in Baiyang Lake.</title>
        <authorList>
            <person name="Yang Y."/>
        </authorList>
    </citation>
    <scope>NUCLEOTIDE SEQUENCE [LARGE SCALE GENOMIC DNA]</scope>
    <source>
        <strain evidence="1 2">R-22-1c-1</strain>
    </source>
</reference>
<proteinExistence type="predicted"/>
<sequence length="259" mass="28828">MVSDANPLSSSYMKKFCLRPFALFLGPSLLVLVLLASCTPQAAAPPRQVKVLGFGSLTSYPDLAEITVESSFTRPRMRDAVQEMKIVTEEVLALSRQFTSQPEDIRISSVSANKEYQYLQNQNKFVGYNTSQSITIKLTNLKQLESFMEGLLKTRINRIQHIRYSHTQADSLQREADLLALKEASKTADQLCRTSQVTKGKLLEMANYNSRGSSIIGDAVMAQETSMRLEAKGIGNTGLRMTPDLIIFSSTCHATYQID</sequence>